<feature type="repeat" description="PPR" evidence="3">
    <location>
        <begin position="590"/>
        <end position="624"/>
    </location>
</feature>
<keyword evidence="4" id="KW-1185">Reference proteome</keyword>
<feature type="repeat" description="PPR" evidence="3">
    <location>
        <begin position="386"/>
        <end position="420"/>
    </location>
</feature>
<feature type="repeat" description="PPR" evidence="3">
    <location>
        <begin position="316"/>
        <end position="350"/>
    </location>
</feature>
<dbReference type="PANTHER" id="PTHR47938">
    <property type="entry name" value="RESPIRATORY COMPLEX I CHAPERONE (CIA84), PUTATIVE (AFU_ORTHOLOGUE AFUA_2G06020)-RELATED"/>
    <property type="match status" value="1"/>
</dbReference>
<dbReference type="Pfam" id="PF13041">
    <property type="entry name" value="PPR_2"/>
    <property type="match status" value="4"/>
</dbReference>
<accession>A0ABM1QA12</accession>
<feature type="repeat" description="PPR" evidence="3">
    <location>
        <begin position="740"/>
        <end position="774"/>
    </location>
</feature>
<feature type="repeat" description="PPR" evidence="3">
    <location>
        <begin position="281"/>
        <end position="315"/>
    </location>
</feature>
<protein>
    <submittedName>
        <fullName evidence="5">Pentatricopeptide repeat-containing protein At2g26790, mitochondrial-like</fullName>
    </submittedName>
</protein>
<dbReference type="Pfam" id="PF01535">
    <property type="entry name" value="PPR"/>
    <property type="match status" value="9"/>
</dbReference>
<gene>
    <name evidence="5" type="primary">LOC104703496</name>
</gene>
<evidence type="ECO:0000256" key="2">
    <source>
        <dbReference type="ARBA" id="ARBA00022737"/>
    </source>
</evidence>
<evidence type="ECO:0000313" key="4">
    <source>
        <dbReference type="Proteomes" id="UP000694864"/>
    </source>
</evidence>
<reference evidence="4" key="1">
    <citation type="journal article" date="2014" name="Nat. Commun.">
        <title>The emerging biofuel crop Camelina sativa retains a highly undifferentiated hexaploid genome structure.</title>
        <authorList>
            <person name="Kagale S."/>
            <person name="Koh C."/>
            <person name="Nixon J."/>
            <person name="Bollina V."/>
            <person name="Clarke W.E."/>
            <person name="Tuteja R."/>
            <person name="Spillane C."/>
            <person name="Robinson S.J."/>
            <person name="Links M.G."/>
            <person name="Clarke C."/>
            <person name="Higgins E.E."/>
            <person name="Huebert T."/>
            <person name="Sharpe A.G."/>
            <person name="Parkin I.A."/>
        </authorList>
    </citation>
    <scope>NUCLEOTIDE SEQUENCE [LARGE SCALE GENOMIC DNA]</scope>
    <source>
        <strain evidence="4">cv. DH55</strain>
    </source>
</reference>
<dbReference type="GeneID" id="104703496"/>
<evidence type="ECO:0000313" key="5">
    <source>
        <dbReference type="RefSeq" id="XP_019083600.1"/>
    </source>
</evidence>
<proteinExistence type="inferred from homology"/>
<dbReference type="Gene3D" id="1.25.40.10">
    <property type="entry name" value="Tetratricopeptide repeat domain"/>
    <property type="match status" value="6"/>
</dbReference>
<dbReference type="NCBIfam" id="TIGR00756">
    <property type="entry name" value="PPR"/>
    <property type="match status" value="9"/>
</dbReference>
<reference evidence="5" key="2">
    <citation type="submission" date="2025-08" db="UniProtKB">
        <authorList>
            <consortium name="RefSeq"/>
        </authorList>
    </citation>
    <scope>IDENTIFICATION</scope>
    <source>
        <tissue evidence="5">Leaf</tissue>
    </source>
</reference>
<comment type="similarity">
    <text evidence="1">Belongs to the PPR family. P subfamily.</text>
</comment>
<evidence type="ECO:0000256" key="1">
    <source>
        <dbReference type="ARBA" id="ARBA00007626"/>
    </source>
</evidence>
<feature type="repeat" description="PPR" evidence="3">
    <location>
        <begin position="421"/>
        <end position="455"/>
    </location>
</feature>
<dbReference type="PANTHER" id="PTHR47938:SF17">
    <property type="entry name" value="PENTATRICOPEPTIDE REPEAT PROTEIN-RELATED"/>
    <property type="match status" value="1"/>
</dbReference>
<evidence type="ECO:0000256" key="3">
    <source>
        <dbReference type="PROSITE-ProRule" id="PRU00708"/>
    </source>
</evidence>
<dbReference type="RefSeq" id="XP_019083600.1">
    <property type="nucleotide sequence ID" value="XM_019228055.1"/>
</dbReference>
<dbReference type="InterPro" id="IPR002885">
    <property type="entry name" value="PPR_rpt"/>
</dbReference>
<dbReference type="InterPro" id="IPR011990">
    <property type="entry name" value="TPR-like_helical_dom_sf"/>
</dbReference>
<sequence length="797" mass="89892">MRLRLFSPTFFFLLSHSHLRLIRRPAASSRLYAVSAFNPNLSDSEQQPVNHPNLSKLNQASLQRFLNSTRDDPNLALSFLGQLKQHGVSPNVNAYATLVRILSTWGLDRKLDSVLVELIQNEERGFTVMDLIEAIKDEAEYEVLIRVSGALVKAYVSLAMFDEAIDVLFQMKRLNRVPSIKSCNFLMSRLIEFGKTGMVVALFRQLKQLGLCANEYTYAIVVKALCRKGDMEGALRLLLESPTVFAYKTFIDGLCANGQTEKAVVLIKGLIDEKVLAGDDLRTAYSMVVRGFCDEMKTEAAESVVLEMERNGFGPDVRACSAIIVRYCKDMNLPEALGFLDLMLGKGLKLNCVIVSSVLQCYCKMDMCLEAFEKFKEFSGMNIFLDRVCYNVAFDALGKLGRVEEAVKLLQEMMDKGMVPDVINYTTLIDGYCLQGKVTDALNLIDEMSGNGISPDLVTYNVLVAGLARNGYEEEAQEVYKRMKAGGLKPNAVTHNVIIEGLCFARKVEVAEDFLRRLEQKCPDNYASLVKGYCESGLSKKAYKQFVRLERPLSKSSVYNKLFFSLCMEGYLDKALDVLKKMWAYRVEPGRSMCGKLIGALCEINNVREAQLLFDTMVERGLIPDLFTYTIMIHTYCRLNELQKADDLFEDMKQRGIKPDVVTYTVLLNSYQKLDPETGSVQGEEQKKRVSEFWRKFTAAGIGLDVVCYTVLIDRQCKINKIEKATKLFDRMIESGLEPDMVAYTTLLSGYCRKGYIDKAVALVTELSKKDILLTEPFGDLVKRAALKLKRIQQNQE</sequence>
<keyword evidence="2" id="KW-0677">Repeat</keyword>
<organism evidence="4 5">
    <name type="scientific">Camelina sativa</name>
    <name type="common">False flax</name>
    <name type="synonym">Myagrum sativum</name>
    <dbReference type="NCBI Taxonomy" id="90675"/>
    <lineage>
        <taxon>Eukaryota</taxon>
        <taxon>Viridiplantae</taxon>
        <taxon>Streptophyta</taxon>
        <taxon>Embryophyta</taxon>
        <taxon>Tracheophyta</taxon>
        <taxon>Spermatophyta</taxon>
        <taxon>Magnoliopsida</taxon>
        <taxon>eudicotyledons</taxon>
        <taxon>Gunneridae</taxon>
        <taxon>Pentapetalae</taxon>
        <taxon>rosids</taxon>
        <taxon>malvids</taxon>
        <taxon>Brassicales</taxon>
        <taxon>Brassicaceae</taxon>
        <taxon>Camelineae</taxon>
        <taxon>Camelina</taxon>
    </lineage>
</organism>
<name>A0ABM1QA12_CAMSA</name>
<feature type="repeat" description="PPR" evidence="3">
    <location>
        <begin position="456"/>
        <end position="490"/>
    </location>
</feature>
<dbReference type="PROSITE" id="PS51375">
    <property type="entry name" value="PPR"/>
    <property type="match status" value="10"/>
</dbReference>
<feature type="repeat" description="PPR" evidence="3">
    <location>
        <begin position="555"/>
        <end position="589"/>
    </location>
</feature>
<feature type="repeat" description="PPR" evidence="3">
    <location>
        <begin position="625"/>
        <end position="659"/>
    </location>
</feature>
<dbReference type="Pfam" id="PF12854">
    <property type="entry name" value="PPR_1"/>
    <property type="match status" value="1"/>
</dbReference>
<feature type="repeat" description="PPR" evidence="3">
    <location>
        <begin position="705"/>
        <end position="739"/>
    </location>
</feature>
<dbReference type="Proteomes" id="UP000694864">
    <property type="component" value="Chromosome 7"/>
</dbReference>